<keyword evidence="2" id="KW-1185">Reference proteome</keyword>
<name>A0ACC3C5G5_PYRYE</name>
<organism evidence="1 2">
    <name type="scientific">Pyropia yezoensis</name>
    <name type="common">Susabi-nori</name>
    <name type="synonym">Porphyra yezoensis</name>
    <dbReference type="NCBI Taxonomy" id="2788"/>
    <lineage>
        <taxon>Eukaryota</taxon>
        <taxon>Rhodophyta</taxon>
        <taxon>Bangiophyceae</taxon>
        <taxon>Bangiales</taxon>
        <taxon>Bangiaceae</taxon>
        <taxon>Pyropia</taxon>
    </lineage>
</organism>
<gene>
    <name evidence="1" type="ORF">I4F81_007754</name>
</gene>
<sequence>MSSGGGSGPPRAAALPTAKTLSPVARRRLGKELDEWLSAEPPVPGMSVSATERLDLWMVMVTGAENTVFANEEYVLRFSFPADYPIEPPEVIFVHPTPRHPHVYTNGHICLNVLYDGWSPALTVTSVCLSILSMLSSATAKGQPPDNDAYVRNCHGRSPKATRWMFHDDKV</sequence>
<evidence type="ECO:0000313" key="2">
    <source>
        <dbReference type="Proteomes" id="UP000798662"/>
    </source>
</evidence>
<comment type="caution">
    <text evidence="1">The sequence shown here is derived from an EMBL/GenBank/DDBJ whole genome shotgun (WGS) entry which is preliminary data.</text>
</comment>
<dbReference type="EMBL" id="CM020619">
    <property type="protein sequence ID" value="KAK1865220.1"/>
    <property type="molecule type" value="Genomic_DNA"/>
</dbReference>
<reference evidence="1" key="1">
    <citation type="submission" date="2019-11" db="EMBL/GenBank/DDBJ databases">
        <title>Nori genome reveals adaptations in red seaweeds to the harsh intertidal environment.</title>
        <authorList>
            <person name="Wang D."/>
            <person name="Mao Y."/>
        </authorList>
    </citation>
    <scope>NUCLEOTIDE SEQUENCE</scope>
    <source>
        <tissue evidence="1">Gametophyte</tissue>
    </source>
</reference>
<dbReference type="Proteomes" id="UP000798662">
    <property type="component" value="Chromosome 2"/>
</dbReference>
<accession>A0ACC3C5G5</accession>
<proteinExistence type="predicted"/>
<evidence type="ECO:0000313" key="1">
    <source>
        <dbReference type="EMBL" id="KAK1865220.1"/>
    </source>
</evidence>
<protein>
    <submittedName>
        <fullName evidence="1">Uncharacterized protein</fullName>
    </submittedName>
</protein>